<feature type="domain" description="Shugoshin N-terminal coiled-coil" evidence="12">
    <location>
        <begin position="17"/>
        <end position="61"/>
    </location>
</feature>
<feature type="compositionally biased region" description="Basic and acidic residues" evidence="10">
    <location>
        <begin position="287"/>
        <end position="301"/>
    </location>
</feature>
<reference evidence="13 14" key="1">
    <citation type="journal article" date="2018" name="Front. Microbiol.">
        <title>Genomic and genetic insights into a cosmopolitan fungus, Paecilomyces variotii (Eurotiales).</title>
        <authorList>
            <person name="Urquhart A.S."/>
            <person name="Mondo S.J."/>
            <person name="Makela M.R."/>
            <person name="Hane J.K."/>
            <person name="Wiebenga A."/>
            <person name="He G."/>
            <person name="Mihaltcheva S."/>
            <person name="Pangilinan J."/>
            <person name="Lipzen A."/>
            <person name="Barry K."/>
            <person name="de Vries R.P."/>
            <person name="Grigoriev I.V."/>
            <person name="Idnurm A."/>
        </authorList>
    </citation>
    <scope>NUCLEOTIDE SEQUENCE [LARGE SCALE GENOMIC DNA]</scope>
    <source>
        <strain evidence="13 14">CBS 101075</strain>
    </source>
</reference>
<protein>
    <recommendedName>
        <fullName evidence="15">Shugoshin</fullName>
    </recommendedName>
</protein>
<comment type="subcellular location">
    <subcellularLocation>
        <location evidence="1">Chromosome</location>
        <location evidence="1">Centromere</location>
    </subcellularLocation>
</comment>
<dbReference type="InterPro" id="IPR011516">
    <property type="entry name" value="Shugoshin_N"/>
</dbReference>
<dbReference type="Pfam" id="PF07558">
    <property type="entry name" value="Shugoshin_N"/>
    <property type="match status" value="1"/>
</dbReference>
<dbReference type="AlphaFoldDB" id="A0A443HL43"/>
<evidence type="ECO:0000256" key="8">
    <source>
        <dbReference type="ARBA" id="ARBA00023328"/>
    </source>
</evidence>
<keyword evidence="14" id="KW-1185">Reference proteome</keyword>
<dbReference type="RefSeq" id="XP_028482171.1">
    <property type="nucleotide sequence ID" value="XM_028631452.1"/>
</dbReference>
<evidence type="ECO:0000256" key="5">
    <source>
        <dbReference type="ARBA" id="ARBA00022829"/>
    </source>
</evidence>
<dbReference type="GO" id="GO:0005634">
    <property type="term" value="C:nucleus"/>
    <property type="evidence" value="ECO:0007669"/>
    <property type="project" value="InterPro"/>
</dbReference>
<feature type="compositionally biased region" description="Basic and acidic residues" evidence="10">
    <location>
        <begin position="349"/>
        <end position="381"/>
    </location>
</feature>
<organism evidence="13 14">
    <name type="scientific">Byssochlamys spectabilis</name>
    <name type="common">Paecilomyces variotii</name>
    <dbReference type="NCBI Taxonomy" id="264951"/>
    <lineage>
        <taxon>Eukaryota</taxon>
        <taxon>Fungi</taxon>
        <taxon>Dikarya</taxon>
        <taxon>Ascomycota</taxon>
        <taxon>Pezizomycotina</taxon>
        <taxon>Eurotiomycetes</taxon>
        <taxon>Eurotiomycetidae</taxon>
        <taxon>Eurotiales</taxon>
        <taxon>Thermoascaceae</taxon>
        <taxon>Paecilomyces</taxon>
    </lineage>
</organism>
<evidence type="ECO:0000256" key="7">
    <source>
        <dbReference type="ARBA" id="ARBA00023306"/>
    </source>
</evidence>
<feature type="compositionally biased region" description="Polar residues" evidence="10">
    <location>
        <begin position="420"/>
        <end position="431"/>
    </location>
</feature>
<evidence type="ECO:0000256" key="1">
    <source>
        <dbReference type="ARBA" id="ARBA00004584"/>
    </source>
</evidence>
<feature type="compositionally biased region" description="Polar residues" evidence="10">
    <location>
        <begin position="567"/>
        <end position="583"/>
    </location>
</feature>
<feature type="compositionally biased region" description="Basic and acidic residues" evidence="10">
    <location>
        <begin position="317"/>
        <end position="334"/>
    </location>
</feature>
<evidence type="ECO:0000256" key="9">
    <source>
        <dbReference type="SAM" id="Coils"/>
    </source>
</evidence>
<feature type="compositionally biased region" description="Polar residues" evidence="10">
    <location>
        <begin position="336"/>
        <end position="345"/>
    </location>
</feature>
<name>A0A443HL43_BYSSP</name>
<feature type="compositionally biased region" description="Basic and acidic residues" evidence="10">
    <location>
        <begin position="599"/>
        <end position="609"/>
    </location>
</feature>
<dbReference type="GO" id="GO:0045132">
    <property type="term" value="P:meiotic chromosome segregation"/>
    <property type="evidence" value="ECO:0007669"/>
    <property type="project" value="InterPro"/>
</dbReference>
<evidence type="ECO:0000256" key="10">
    <source>
        <dbReference type="SAM" id="MobiDB-lite"/>
    </source>
</evidence>
<evidence type="ECO:0000256" key="2">
    <source>
        <dbReference type="ARBA" id="ARBA00010845"/>
    </source>
</evidence>
<keyword evidence="4" id="KW-0132">Cell division</keyword>
<evidence type="ECO:0000259" key="11">
    <source>
        <dbReference type="Pfam" id="PF07557"/>
    </source>
</evidence>
<keyword evidence="3" id="KW-0158">Chromosome</keyword>
<evidence type="ECO:0008006" key="15">
    <source>
        <dbReference type="Google" id="ProtNLM"/>
    </source>
</evidence>
<accession>A0A443HL43</accession>
<feature type="compositionally biased region" description="Polar residues" evidence="10">
    <location>
        <begin position="505"/>
        <end position="533"/>
    </location>
</feature>
<dbReference type="InterPro" id="IPR011515">
    <property type="entry name" value="Shugoshin_C"/>
</dbReference>
<evidence type="ECO:0000256" key="3">
    <source>
        <dbReference type="ARBA" id="ARBA00022454"/>
    </source>
</evidence>
<dbReference type="Proteomes" id="UP000283841">
    <property type="component" value="Unassembled WGS sequence"/>
</dbReference>
<comment type="similarity">
    <text evidence="2">Belongs to the shugoshin family.</text>
</comment>
<feature type="coiled-coil region" evidence="9">
    <location>
        <begin position="14"/>
        <end position="59"/>
    </location>
</feature>
<keyword evidence="8" id="KW-0137">Centromere</keyword>
<evidence type="ECO:0000259" key="12">
    <source>
        <dbReference type="Pfam" id="PF07558"/>
    </source>
</evidence>
<dbReference type="GO" id="GO:0000779">
    <property type="term" value="C:condensed chromosome, centromeric region"/>
    <property type="evidence" value="ECO:0007669"/>
    <property type="project" value="UniProtKB-ARBA"/>
</dbReference>
<comment type="caution">
    <text evidence="13">The sequence shown here is derived from an EMBL/GenBank/DDBJ whole genome shotgun (WGS) entry which is preliminary data.</text>
</comment>
<feature type="compositionally biased region" description="Basic and acidic residues" evidence="10">
    <location>
        <begin position="189"/>
        <end position="200"/>
    </location>
</feature>
<proteinExistence type="inferred from homology"/>
<feature type="domain" description="Shugoshin C-terminal" evidence="11">
    <location>
        <begin position="437"/>
        <end position="460"/>
    </location>
</feature>
<dbReference type="Pfam" id="PF07557">
    <property type="entry name" value="Shugoshin_C"/>
    <property type="match status" value="1"/>
</dbReference>
<keyword evidence="7" id="KW-0131">Cell cycle</keyword>
<feature type="compositionally biased region" description="Basic and acidic residues" evidence="10">
    <location>
        <begin position="641"/>
        <end position="654"/>
    </location>
</feature>
<dbReference type="GO" id="GO:0051301">
    <property type="term" value="P:cell division"/>
    <property type="evidence" value="ECO:0007669"/>
    <property type="project" value="UniProtKB-KW"/>
</dbReference>
<evidence type="ECO:0000313" key="14">
    <source>
        <dbReference type="Proteomes" id="UP000283841"/>
    </source>
</evidence>
<dbReference type="GeneID" id="39600729"/>
<feature type="region of interest" description="Disordered" evidence="10">
    <location>
        <begin position="163"/>
        <end position="663"/>
    </location>
</feature>
<sequence length="695" mass="77178">MARLNDLAPPAESIEALKRRFIRQNRELARANSIQSLRIQALESEISRLLCQNTSLHSQVISLNHEIERYESAKALNDGVHNLKARLDSKLAELGNLVAELGALPRKVNRKTVSEAAASGVDEERQSHINYRREELGPEAIAGFDDGRLPVILEDKYYPRKTLEPRELEDMENDVPGSPELGPPPVAHLDPEDSPTREEWTEPFEYVKQTYTEPEDDYKGSLYSQQPRKRGRPRLLSAPIKGDKGRPDPSVPLEESKSGVKSGHKRKFDADEEDESHSLDVTELEDDFKFNRTDRASDKVLGHPAAQSPQPDVGQEETPRDLKDQVRIRRKVLEPKSTNMNNTSPKKQRASENKKNRVPEDGRKTTRADSLAKPRQIKQEDENSISERYAFHKGKSGKADIDMNEKAEATSHTPAKFVSPQLQSVSATTPSELGGSARPARRPRNVVSYVEPNLKAKMRRPTEELITAVPEDHSRRTSNSRTSAGRGEEGETITPGAEMEDGRKSQTLSTDSVSQLQEPGSPSPTTERGQATISGNRKGSDRRRRTGRGESLSTAAEDALQPELDTDSGSAMSTGKGSSTVTRQSRRHSSNPTGYHTKSGRDSSPHQDAEYLTSTHSSETRSHRGRRRGESTNEVVEDDDMKGTRLRADARGSLEPDDAGSSTAKIAISASNKALMEAELLRRGRVSARRRSMMF</sequence>
<dbReference type="VEuPathDB" id="FungiDB:C8Q69DRAFT_479537"/>
<keyword evidence="5" id="KW-0159">Chromosome partition</keyword>
<evidence type="ECO:0000313" key="13">
    <source>
        <dbReference type="EMBL" id="RWQ92526.1"/>
    </source>
</evidence>
<dbReference type="EMBL" id="RCNU01000013">
    <property type="protein sequence ID" value="RWQ92526.1"/>
    <property type="molecule type" value="Genomic_DNA"/>
</dbReference>
<gene>
    <name evidence="13" type="ORF">C8Q69DRAFT_479537</name>
</gene>
<feature type="compositionally biased region" description="Basic and acidic residues" evidence="10">
    <location>
        <begin position="397"/>
        <end position="409"/>
    </location>
</feature>
<keyword evidence="6 9" id="KW-0175">Coiled coil</keyword>
<evidence type="ECO:0000256" key="6">
    <source>
        <dbReference type="ARBA" id="ARBA00023054"/>
    </source>
</evidence>
<evidence type="ECO:0000256" key="4">
    <source>
        <dbReference type="ARBA" id="ARBA00022618"/>
    </source>
</evidence>